<feature type="transmembrane region" description="Helical" evidence="8">
    <location>
        <begin position="214"/>
        <end position="230"/>
    </location>
</feature>
<feature type="transmembrane region" description="Helical" evidence="8">
    <location>
        <begin position="393"/>
        <end position="410"/>
    </location>
</feature>
<evidence type="ECO:0000256" key="8">
    <source>
        <dbReference type="SAM" id="Phobius"/>
    </source>
</evidence>
<evidence type="ECO:0000256" key="4">
    <source>
        <dbReference type="ARBA" id="ARBA00022679"/>
    </source>
</evidence>
<dbReference type="InterPro" id="IPR050297">
    <property type="entry name" value="LipidA_mod_glycosyltrf_83"/>
</dbReference>
<dbReference type="GO" id="GO:0016763">
    <property type="term" value="F:pentosyltransferase activity"/>
    <property type="evidence" value="ECO:0007669"/>
    <property type="project" value="TreeGrafter"/>
</dbReference>
<organism evidence="9 10">
    <name type="scientific">Methanothrix harundinacea</name>
    <dbReference type="NCBI Taxonomy" id="301375"/>
    <lineage>
        <taxon>Archaea</taxon>
        <taxon>Methanobacteriati</taxon>
        <taxon>Methanobacteriota</taxon>
        <taxon>Stenosarchaea group</taxon>
        <taxon>Methanomicrobia</taxon>
        <taxon>Methanotrichales</taxon>
        <taxon>Methanotrichaceae</taxon>
        <taxon>Methanothrix</taxon>
    </lineage>
</organism>
<dbReference type="EMBL" id="LGHB01000042">
    <property type="protein sequence ID" value="KUK94832.1"/>
    <property type="molecule type" value="Genomic_DNA"/>
</dbReference>
<evidence type="ECO:0000256" key="5">
    <source>
        <dbReference type="ARBA" id="ARBA00022692"/>
    </source>
</evidence>
<keyword evidence="2" id="KW-1003">Cell membrane</keyword>
<protein>
    <submittedName>
        <fullName evidence="9">Uncharacterized protein</fullName>
    </submittedName>
</protein>
<sequence length="721" mass="83416">MHGINKEHFYLILIFIVIISIKFIFSFSIPSPFIFADEAVYAETARNVLDGHLFSNLEYCQTYPPGYSIILSVAYLFSDDMEVVYRIMLLINCILTSAILFPSYFILREFCNKNFSLLGSITISTLPSVTLYTFVLLSENLFIPLFVFSGWFLLKSYSNGGKPWDLLAGLSIFYLYLTRSISIAMIVGLLISFLFYMLVSSKKRNFSAILKDKYLLIASFVAPAIFWAYYKSVFAQEIARYDTGRYYATLLGFFSDMDSFKIFLSLFLHELEFLILSSYFVVFFMACLIIIKIYNEFKSCFVLDWNIRNCSEIASNLPLISLAFYIVVSSIILIVVTVVHMYAALISRGDQQYFIFGRYIDPIVPFIFLLGIIGFNLIYNGGYKINQSDITKVVLLYAMVIVIFALTFPYEYYKFPNMFSIFYIQYLKTIVPINIFISVFSLISFILGYFIVSRKKYGNYLLLFIIIISLLASTYPAQLIQTHSLNADRCSPIGKYLNEHSEDDTIVLMDRLDAWVRMWFSTVFWMNGYPTHYPIDNNISDMKPDNVKYIISSKLLPYQPTMCSMGYKLYEIDKTRNEQVQEMPFIIDIGLHDDCIIENFYWAENQRIRWTKNSSKILIPYHPDLGPMKLDIKTGGHRPADNSARIEWYINGNKIREDIKSSGGHIYSFDVPNKWLNEECQILTIVSNTWKPSDYGSSDTRDLGVQIDWVEVDSALEYGNG</sequence>
<dbReference type="GO" id="GO:0008610">
    <property type="term" value="P:lipid biosynthetic process"/>
    <property type="evidence" value="ECO:0007669"/>
    <property type="project" value="UniProtKB-ARBA"/>
</dbReference>
<feature type="transmembrane region" description="Helical" evidence="8">
    <location>
        <begin position="83"/>
        <end position="107"/>
    </location>
</feature>
<dbReference type="AlphaFoldDB" id="A0A101IGJ4"/>
<feature type="transmembrane region" description="Helical" evidence="8">
    <location>
        <begin position="459"/>
        <end position="477"/>
    </location>
</feature>
<feature type="transmembrane region" description="Helical" evidence="8">
    <location>
        <begin position="316"/>
        <end position="343"/>
    </location>
</feature>
<dbReference type="GO" id="GO:0005886">
    <property type="term" value="C:plasma membrane"/>
    <property type="evidence" value="ECO:0007669"/>
    <property type="project" value="UniProtKB-SubCell"/>
</dbReference>
<comment type="subcellular location">
    <subcellularLocation>
        <location evidence="1">Cell membrane</location>
        <topology evidence="1">Multi-pass membrane protein</topology>
    </subcellularLocation>
</comment>
<keyword evidence="7 8" id="KW-0472">Membrane</keyword>
<proteinExistence type="predicted"/>
<feature type="transmembrane region" description="Helical" evidence="8">
    <location>
        <begin position="9"/>
        <end position="29"/>
    </location>
</feature>
<dbReference type="PATRIC" id="fig|301375.6.peg.1990"/>
<evidence type="ECO:0000313" key="9">
    <source>
        <dbReference type="EMBL" id="KUK94832.1"/>
    </source>
</evidence>
<keyword evidence="6 8" id="KW-1133">Transmembrane helix</keyword>
<feature type="transmembrane region" description="Helical" evidence="8">
    <location>
        <begin position="363"/>
        <end position="381"/>
    </location>
</feature>
<gene>
    <name evidence="9" type="ORF">XE07_2017</name>
</gene>
<reference evidence="10" key="1">
    <citation type="journal article" date="2015" name="MBio">
        <title>Genome-Resolved Metagenomic Analysis Reveals Roles for Candidate Phyla and Other Microbial Community Members in Biogeochemical Transformations in Oil Reservoirs.</title>
        <authorList>
            <person name="Hu P."/>
            <person name="Tom L."/>
            <person name="Singh A."/>
            <person name="Thomas B.C."/>
            <person name="Baker B.J."/>
            <person name="Piceno Y.M."/>
            <person name="Andersen G.L."/>
            <person name="Banfield J.F."/>
        </authorList>
    </citation>
    <scope>NUCLEOTIDE SEQUENCE [LARGE SCALE GENOMIC DNA]</scope>
</reference>
<keyword evidence="5 8" id="KW-0812">Transmembrane</keyword>
<evidence type="ECO:0000256" key="3">
    <source>
        <dbReference type="ARBA" id="ARBA00022676"/>
    </source>
</evidence>
<dbReference type="PANTHER" id="PTHR33908">
    <property type="entry name" value="MANNOSYLTRANSFERASE YKCB-RELATED"/>
    <property type="match status" value="1"/>
</dbReference>
<evidence type="ECO:0000256" key="6">
    <source>
        <dbReference type="ARBA" id="ARBA00022989"/>
    </source>
</evidence>
<keyword evidence="4" id="KW-0808">Transferase</keyword>
<feature type="transmembrane region" description="Helical" evidence="8">
    <location>
        <begin position="273"/>
        <end position="295"/>
    </location>
</feature>
<evidence type="ECO:0000256" key="1">
    <source>
        <dbReference type="ARBA" id="ARBA00004651"/>
    </source>
</evidence>
<evidence type="ECO:0000256" key="7">
    <source>
        <dbReference type="ARBA" id="ARBA00023136"/>
    </source>
</evidence>
<keyword evidence="3" id="KW-0328">Glycosyltransferase</keyword>
<evidence type="ECO:0000313" key="10">
    <source>
        <dbReference type="Proteomes" id="UP000053961"/>
    </source>
</evidence>
<accession>A0A101IGJ4</accession>
<comment type="caution">
    <text evidence="9">The sequence shown here is derived from an EMBL/GenBank/DDBJ whole genome shotgun (WGS) entry which is preliminary data.</text>
</comment>
<name>A0A101IGJ4_9EURY</name>
<feature type="transmembrane region" description="Helical" evidence="8">
    <location>
        <begin position="430"/>
        <end position="452"/>
    </location>
</feature>
<dbReference type="Proteomes" id="UP000053961">
    <property type="component" value="Unassembled WGS sequence"/>
</dbReference>
<dbReference type="PANTHER" id="PTHR33908:SF11">
    <property type="entry name" value="MEMBRANE PROTEIN"/>
    <property type="match status" value="1"/>
</dbReference>
<evidence type="ECO:0000256" key="2">
    <source>
        <dbReference type="ARBA" id="ARBA00022475"/>
    </source>
</evidence>
<feature type="transmembrane region" description="Helical" evidence="8">
    <location>
        <begin position="173"/>
        <end position="199"/>
    </location>
</feature>